<proteinExistence type="predicted"/>
<organism evidence="2 3">
    <name type="scientific">Rubripirellula amarantea</name>
    <dbReference type="NCBI Taxonomy" id="2527999"/>
    <lineage>
        <taxon>Bacteria</taxon>
        <taxon>Pseudomonadati</taxon>
        <taxon>Planctomycetota</taxon>
        <taxon>Planctomycetia</taxon>
        <taxon>Pirellulales</taxon>
        <taxon>Pirellulaceae</taxon>
        <taxon>Rubripirellula</taxon>
    </lineage>
</organism>
<comment type="caution">
    <text evidence="2">The sequence shown here is derived from an EMBL/GenBank/DDBJ whole genome shotgun (WGS) entry which is preliminary data.</text>
</comment>
<evidence type="ECO:0000313" key="3">
    <source>
        <dbReference type="Proteomes" id="UP000316598"/>
    </source>
</evidence>
<dbReference type="Proteomes" id="UP000316598">
    <property type="component" value="Unassembled WGS sequence"/>
</dbReference>
<keyword evidence="3" id="KW-1185">Reference proteome</keyword>
<evidence type="ECO:0000256" key="1">
    <source>
        <dbReference type="SAM" id="MobiDB-lite"/>
    </source>
</evidence>
<evidence type="ECO:0000313" key="2">
    <source>
        <dbReference type="EMBL" id="TWT49141.1"/>
    </source>
</evidence>
<sequence>MGQSASRPVVGGPMAWPQIGRTSVAGESIRRIVSKGCFCALLIAIVAPTSVRGQQPRAVSRDVSEDSGDSSTELKNDALRRLPLKRLTPAAQQRIMDIADSPTIYRRLPAQAIDCDQDMFLFLTRNPEVMVGIWDLMGITNVDIRRTGPYQLEARDGSGTTCLIDLVYGDPNVHIYVATGSYDGKMVARPIRGSGVFMVTSRYAHGADGRTTVTGTIDCFLQMDSLGADLVARTLSGLIGRSADNNFIETARFMAQVSHASQRNPASMLDVAGRIPQVNDATRANFSKVIQDVAIRAQDRYATLPGR</sequence>
<feature type="region of interest" description="Disordered" evidence="1">
    <location>
        <begin position="54"/>
        <end position="75"/>
    </location>
</feature>
<accession>A0A5C5WGA4</accession>
<name>A0A5C5WGA4_9BACT</name>
<dbReference type="EMBL" id="SJPI01000003">
    <property type="protein sequence ID" value="TWT49141.1"/>
    <property type="molecule type" value="Genomic_DNA"/>
</dbReference>
<protein>
    <submittedName>
        <fullName evidence="2">Uncharacterized protein</fullName>
    </submittedName>
</protein>
<gene>
    <name evidence="2" type="ORF">Pla22_43330</name>
</gene>
<dbReference type="AlphaFoldDB" id="A0A5C5WGA4"/>
<reference evidence="2 3" key="1">
    <citation type="submission" date="2019-02" db="EMBL/GenBank/DDBJ databases">
        <title>Deep-cultivation of Planctomycetes and their phenomic and genomic characterization uncovers novel biology.</title>
        <authorList>
            <person name="Wiegand S."/>
            <person name="Jogler M."/>
            <person name="Boedeker C."/>
            <person name="Pinto D."/>
            <person name="Vollmers J."/>
            <person name="Rivas-Marin E."/>
            <person name="Kohn T."/>
            <person name="Peeters S.H."/>
            <person name="Heuer A."/>
            <person name="Rast P."/>
            <person name="Oberbeckmann S."/>
            <person name="Bunk B."/>
            <person name="Jeske O."/>
            <person name="Meyerdierks A."/>
            <person name="Storesund J.E."/>
            <person name="Kallscheuer N."/>
            <person name="Luecker S."/>
            <person name="Lage O.M."/>
            <person name="Pohl T."/>
            <person name="Merkel B.J."/>
            <person name="Hornburger P."/>
            <person name="Mueller R.-W."/>
            <person name="Bruemmer F."/>
            <person name="Labrenz M."/>
            <person name="Spormann A.M."/>
            <person name="Op Den Camp H."/>
            <person name="Overmann J."/>
            <person name="Amann R."/>
            <person name="Jetten M.S.M."/>
            <person name="Mascher T."/>
            <person name="Medema M.H."/>
            <person name="Devos D.P."/>
            <person name="Kaster A.-K."/>
            <person name="Ovreas L."/>
            <person name="Rohde M."/>
            <person name="Galperin M.Y."/>
            <person name="Jogler C."/>
        </authorList>
    </citation>
    <scope>NUCLEOTIDE SEQUENCE [LARGE SCALE GENOMIC DNA]</scope>
    <source>
        <strain evidence="2 3">Pla22</strain>
    </source>
</reference>